<organism evidence="2 3">
    <name type="scientific">Pseudocercospora musae</name>
    <dbReference type="NCBI Taxonomy" id="113226"/>
    <lineage>
        <taxon>Eukaryota</taxon>
        <taxon>Fungi</taxon>
        <taxon>Dikarya</taxon>
        <taxon>Ascomycota</taxon>
        <taxon>Pezizomycotina</taxon>
        <taxon>Dothideomycetes</taxon>
        <taxon>Dothideomycetidae</taxon>
        <taxon>Mycosphaerellales</taxon>
        <taxon>Mycosphaerellaceae</taxon>
        <taxon>Pseudocercospora</taxon>
    </lineage>
</organism>
<evidence type="ECO:0000256" key="1">
    <source>
        <dbReference type="SAM" id="MobiDB-lite"/>
    </source>
</evidence>
<evidence type="ECO:0000313" key="2">
    <source>
        <dbReference type="EMBL" id="KXT02851.1"/>
    </source>
</evidence>
<accession>A0A139HK40</accession>
<reference evidence="2 3" key="1">
    <citation type="submission" date="2015-07" db="EMBL/GenBank/DDBJ databases">
        <title>Comparative genomics of the Sigatoka disease complex on banana suggests a link between parallel evolutionary changes in Pseudocercospora fijiensis and Pseudocercospora eumusae and increased virulence on the banana host.</title>
        <authorList>
            <person name="Chang T.-C."/>
            <person name="Salvucci A."/>
            <person name="Crous P.W."/>
            <person name="Stergiopoulos I."/>
        </authorList>
    </citation>
    <scope>NUCLEOTIDE SEQUENCE [LARGE SCALE GENOMIC DNA]</scope>
    <source>
        <strain evidence="2 3">CBS 116634</strain>
    </source>
</reference>
<sequence length="78" mass="8628">MPRGLPRSFGASKTGKMQPKHRRFSPASLTSPSQSFKLMSVEVVGKNSVSLDEVEKDAEVEASGATEFMSLTYLRHKR</sequence>
<proteinExistence type="predicted"/>
<dbReference type="AlphaFoldDB" id="A0A139HK40"/>
<gene>
    <name evidence="2" type="ORF">AC579_2797</name>
</gene>
<dbReference type="EMBL" id="LFZO01000617">
    <property type="protein sequence ID" value="KXT02851.1"/>
    <property type="molecule type" value="Genomic_DNA"/>
</dbReference>
<evidence type="ECO:0000313" key="3">
    <source>
        <dbReference type="Proteomes" id="UP000073492"/>
    </source>
</evidence>
<name>A0A139HK40_9PEZI</name>
<feature type="region of interest" description="Disordered" evidence="1">
    <location>
        <begin position="1"/>
        <end position="31"/>
    </location>
</feature>
<dbReference type="Proteomes" id="UP000073492">
    <property type="component" value="Unassembled WGS sequence"/>
</dbReference>
<keyword evidence="3" id="KW-1185">Reference proteome</keyword>
<comment type="caution">
    <text evidence="2">The sequence shown here is derived from an EMBL/GenBank/DDBJ whole genome shotgun (WGS) entry which is preliminary data.</text>
</comment>
<protein>
    <submittedName>
        <fullName evidence="2">Uncharacterized protein</fullName>
    </submittedName>
</protein>